<dbReference type="Gene3D" id="3.40.50.720">
    <property type="entry name" value="NAD(P)-binding Rossmann-like Domain"/>
    <property type="match status" value="1"/>
</dbReference>
<gene>
    <name evidence="3" type="primary">moeB</name>
</gene>
<dbReference type="CDD" id="cd00757">
    <property type="entry name" value="ThiF_MoeB_HesA_family"/>
    <property type="match status" value="1"/>
</dbReference>
<evidence type="ECO:0000259" key="2">
    <source>
        <dbReference type="Pfam" id="PF00899"/>
    </source>
</evidence>
<keyword evidence="1" id="KW-1133">Transmembrane helix</keyword>
<proteinExistence type="predicted"/>
<name>A0A4D6WX01_9FLOR</name>
<keyword evidence="1" id="KW-0812">Transmembrane</keyword>
<dbReference type="Pfam" id="PF00899">
    <property type="entry name" value="ThiF"/>
    <property type="match status" value="1"/>
</dbReference>
<feature type="domain" description="THIF-type NAD/FAD binding fold" evidence="2">
    <location>
        <begin position="19"/>
        <end position="241"/>
    </location>
</feature>
<dbReference type="GO" id="GO:0008641">
    <property type="term" value="F:ubiquitin-like modifier activating enzyme activity"/>
    <property type="evidence" value="ECO:0007669"/>
    <property type="project" value="InterPro"/>
</dbReference>
<accession>A0A4D6WX01</accession>
<reference evidence="3" key="1">
    <citation type="journal article" date="2019" name="Mol. Phylogenet. Evol.">
        <title>Morphological evolution and classification of the red algal order Ceramiales inferred using plastid phylogenomics.</title>
        <authorList>
            <person name="Diaz-Tapia P."/>
            <person name="Pasella M.M."/>
            <person name="Verbruggen H."/>
            <person name="Maggs C.A."/>
        </authorList>
    </citation>
    <scope>NUCLEOTIDE SEQUENCE</scope>
    <source>
        <strain evidence="3">25966_10</strain>
    </source>
</reference>
<sequence>MLNPNIHKIKLTKKEFQIYNKQLIVPQIGINGQKRLKKAKILVIGAGGLGCPCMTYLISAGIGYIGIIDYDNISISNLNRQILYDINHIKTSKIAYAKKKLSLINPYCKIILHPYKLNNLNAFEIIQYYDIIIDATDNFKARYDIDNYCYLLHKIHVYSAVQQFESQISIFNYRNNIRYSNLYKKDINLIDNSCNRYGILGIITGSAGILQATESIKIIMGIGKVMHNYLFIQNLLNISVKKRIKSYITKQYYSDSYNNNKILNFNSLTQLKQNNYII</sequence>
<dbReference type="EMBL" id="MK814669">
    <property type="protein sequence ID" value="QCI06960.1"/>
    <property type="molecule type" value="Genomic_DNA"/>
</dbReference>
<dbReference type="InterPro" id="IPR000594">
    <property type="entry name" value="ThiF_NAD_FAD-bd"/>
</dbReference>
<dbReference type="PANTHER" id="PTHR10953">
    <property type="entry name" value="UBIQUITIN-ACTIVATING ENZYME E1"/>
    <property type="match status" value="1"/>
</dbReference>
<keyword evidence="3" id="KW-0934">Plastid</keyword>
<feature type="transmembrane region" description="Helical" evidence="1">
    <location>
        <begin position="41"/>
        <end position="67"/>
    </location>
</feature>
<dbReference type="GO" id="GO:0004792">
    <property type="term" value="F:thiosulfate-cyanide sulfurtransferase activity"/>
    <property type="evidence" value="ECO:0007669"/>
    <property type="project" value="TreeGrafter"/>
</dbReference>
<dbReference type="GO" id="GO:0016779">
    <property type="term" value="F:nucleotidyltransferase activity"/>
    <property type="evidence" value="ECO:0007669"/>
    <property type="project" value="TreeGrafter"/>
</dbReference>
<protein>
    <submittedName>
        <fullName evidence="3">Molybdopterin biosynthesis protein</fullName>
    </submittedName>
</protein>
<geneLocation type="plastid" evidence="3"/>
<evidence type="ECO:0000313" key="3">
    <source>
        <dbReference type="EMBL" id="QCI06960.1"/>
    </source>
</evidence>
<reference evidence="3" key="2">
    <citation type="submission" date="2019-04" db="EMBL/GenBank/DDBJ databases">
        <authorList>
            <person name="Pasella M."/>
        </authorList>
    </citation>
    <scope>NUCLEOTIDE SEQUENCE</scope>
    <source>
        <strain evidence="3">25966_10</strain>
    </source>
</reference>
<keyword evidence="1" id="KW-0472">Membrane</keyword>
<dbReference type="GO" id="GO:0005829">
    <property type="term" value="C:cytosol"/>
    <property type="evidence" value="ECO:0007669"/>
    <property type="project" value="TreeGrafter"/>
</dbReference>
<dbReference type="PANTHER" id="PTHR10953:SF102">
    <property type="entry name" value="ADENYLYLTRANSFERASE AND SULFURTRANSFERASE MOCS3"/>
    <property type="match status" value="1"/>
</dbReference>
<evidence type="ECO:0000256" key="1">
    <source>
        <dbReference type="SAM" id="Phobius"/>
    </source>
</evidence>
<dbReference type="SUPFAM" id="SSF69572">
    <property type="entry name" value="Activating enzymes of the ubiquitin-like proteins"/>
    <property type="match status" value="1"/>
</dbReference>
<dbReference type="InterPro" id="IPR045886">
    <property type="entry name" value="ThiF/MoeB/HesA"/>
</dbReference>
<dbReference type="InterPro" id="IPR035985">
    <property type="entry name" value="Ubiquitin-activating_enz"/>
</dbReference>
<dbReference type="AlphaFoldDB" id="A0A4D6WX01"/>
<organism evidence="3">
    <name type="scientific">Halydictyon mirabile</name>
    <dbReference type="NCBI Taxonomy" id="189652"/>
    <lineage>
        <taxon>Eukaryota</taxon>
        <taxon>Rhodophyta</taxon>
        <taxon>Florideophyceae</taxon>
        <taxon>Rhodymeniophycidae</taxon>
        <taxon>Ceramiales</taxon>
        <taxon>Dasyaceae</taxon>
        <taxon>Halydictyon</taxon>
    </lineage>
</organism>
<dbReference type="GO" id="GO:0008146">
    <property type="term" value="F:sulfotransferase activity"/>
    <property type="evidence" value="ECO:0007669"/>
    <property type="project" value="TreeGrafter"/>
</dbReference>